<accession>W4QVQ6</accession>
<evidence type="ECO:0000313" key="1">
    <source>
        <dbReference type="EMBL" id="GAE35399.1"/>
    </source>
</evidence>
<keyword evidence="2" id="KW-1185">Reference proteome</keyword>
<comment type="caution">
    <text evidence="1">The sequence shown here is derived from an EMBL/GenBank/DDBJ whole genome shotgun (WGS) entry which is preliminary data.</text>
</comment>
<dbReference type="AlphaFoldDB" id="W4QVQ6"/>
<organism evidence="1 2">
    <name type="scientific">Halalkalibacter akibai (strain ATCC 43226 / DSM 21942 / CIP 109018 / JCM 9157 / 1139)</name>
    <name type="common">Bacillus akibai</name>
    <dbReference type="NCBI Taxonomy" id="1236973"/>
    <lineage>
        <taxon>Bacteria</taxon>
        <taxon>Bacillati</taxon>
        <taxon>Bacillota</taxon>
        <taxon>Bacilli</taxon>
        <taxon>Bacillales</taxon>
        <taxon>Bacillaceae</taxon>
        <taxon>Halalkalibacter</taxon>
    </lineage>
</organism>
<proteinExistence type="predicted"/>
<dbReference type="Proteomes" id="UP000018896">
    <property type="component" value="Unassembled WGS sequence"/>
</dbReference>
<gene>
    <name evidence="1" type="ORF">JCM9157_2502</name>
</gene>
<reference evidence="1 2" key="1">
    <citation type="journal article" date="2014" name="Genome Announc.">
        <title>Draft Genome Sequences of Three Alkaliphilic Bacillus Strains, Bacillus wakoensis JCM 9140T, Bacillus akibai JCM 9157T, and Bacillus hemicellulosilyticus JCM 9152T.</title>
        <authorList>
            <person name="Yuki M."/>
            <person name="Oshima K."/>
            <person name="Suda W."/>
            <person name="Oshida Y."/>
            <person name="Kitamura K."/>
            <person name="Iida T."/>
            <person name="Hattori M."/>
            <person name="Ohkuma M."/>
        </authorList>
    </citation>
    <scope>NUCLEOTIDE SEQUENCE [LARGE SCALE GENOMIC DNA]</scope>
    <source>
        <strain evidence="1 2">JCM 9157</strain>
    </source>
</reference>
<dbReference type="EMBL" id="BAUV01000018">
    <property type="protein sequence ID" value="GAE35399.1"/>
    <property type="molecule type" value="Genomic_DNA"/>
</dbReference>
<dbReference type="STRING" id="1236973.JCM9157_2502"/>
<name>W4QVQ6_HALA3</name>
<evidence type="ECO:0000313" key="2">
    <source>
        <dbReference type="Proteomes" id="UP000018896"/>
    </source>
</evidence>
<sequence length="60" mass="7183">MTTKKLENPFADFWYGKQQEEMLSSTPKPEVNDADTEKDQYHVLKRAIQQEAIRKWKQVK</sequence>
<protein>
    <submittedName>
        <fullName evidence="1">Uncharacterized protein</fullName>
    </submittedName>
</protein>
<dbReference type="RefSeq" id="WP_035664844.1">
    <property type="nucleotide sequence ID" value="NZ_BAUV01000018.1"/>
</dbReference>